<evidence type="ECO:0000313" key="3">
    <source>
        <dbReference type="EMBL" id="MBE3637412.1"/>
    </source>
</evidence>
<reference evidence="3" key="1">
    <citation type="submission" date="2020-09" db="EMBL/GenBank/DDBJ databases">
        <title>A novel bacterium of genus Mangrovicoccus, isolated from South China Sea.</title>
        <authorList>
            <person name="Huang H."/>
            <person name="Mo K."/>
            <person name="Hu Y."/>
        </authorList>
    </citation>
    <scope>NUCLEOTIDE SEQUENCE</scope>
    <source>
        <strain evidence="3">HB182678</strain>
    </source>
</reference>
<proteinExistence type="predicted"/>
<sequence>MRALLTALALILPTALAAQDCSRDAMVVFDGSGSMSEMGFNQLAEPRIHEARRAVRTVMPRLDGLRRIGLMIYGPGPGATCENIELRFPPIPDAARPVIEAVEALQPDGETPLTEAVRRAAALLAEGGGAGDVVLVTDGKETCGGAPCELGAYLAAAHPGLRVHVIGYKVRGERFPRDGDAPGTESMSTARCLADQTGGSYVPAETTEELVAALQVTLGCPLYGRLR</sequence>
<dbReference type="SUPFAM" id="SSF53300">
    <property type="entry name" value="vWA-like"/>
    <property type="match status" value="1"/>
</dbReference>
<dbReference type="Pfam" id="PF13519">
    <property type="entry name" value="VWA_2"/>
    <property type="match status" value="1"/>
</dbReference>
<feature type="chain" id="PRO_5035261710" evidence="1">
    <location>
        <begin position="18"/>
        <end position="227"/>
    </location>
</feature>
<accession>A0A8J6YTA6</accession>
<dbReference type="Gene3D" id="3.40.50.410">
    <property type="entry name" value="von Willebrand factor, type A domain"/>
    <property type="match status" value="1"/>
</dbReference>
<dbReference type="EMBL" id="JACVXA010000008">
    <property type="protein sequence ID" value="MBE3637412.1"/>
    <property type="molecule type" value="Genomic_DNA"/>
</dbReference>
<evidence type="ECO:0000259" key="2">
    <source>
        <dbReference type="PROSITE" id="PS50234"/>
    </source>
</evidence>
<gene>
    <name evidence="3" type="ORF">ICN82_04240</name>
</gene>
<name>A0A8J6YTA6_9RHOB</name>
<keyword evidence="4" id="KW-1185">Reference proteome</keyword>
<comment type="caution">
    <text evidence="3">The sequence shown here is derived from an EMBL/GenBank/DDBJ whole genome shotgun (WGS) entry which is preliminary data.</text>
</comment>
<feature type="domain" description="VWFA" evidence="2">
    <location>
        <begin position="24"/>
        <end position="168"/>
    </location>
</feature>
<feature type="signal peptide" evidence="1">
    <location>
        <begin position="1"/>
        <end position="17"/>
    </location>
</feature>
<dbReference type="PROSITE" id="PS50234">
    <property type="entry name" value="VWFA"/>
    <property type="match status" value="1"/>
</dbReference>
<protein>
    <submittedName>
        <fullName evidence="3">VWA domain-containing protein</fullName>
    </submittedName>
</protein>
<organism evidence="3 4">
    <name type="scientific">Mangrovicoccus algicola</name>
    <dbReference type="NCBI Taxonomy" id="2771008"/>
    <lineage>
        <taxon>Bacteria</taxon>
        <taxon>Pseudomonadati</taxon>
        <taxon>Pseudomonadota</taxon>
        <taxon>Alphaproteobacteria</taxon>
        <taxon>Rhodobacterales</taxon>
        <taxon>Paracoccaceae</taxon>
        <taxon>Mangrovicoccus</taxon>
    </lineage>
</organism>
<dbReference type="AlphaFoldDB" id="A0A8J6YTA6"/>
<dbReference type="Proteomes" id="UP000609121">
    <property type="component" value="Unassembled WGS sequence"/>
</dbReference>
<keyword evidence="1" id="KW-0732">Signal</keyword>
<evidence type="ECO:0000256" key="1">
    <source>
        <dbReference type="SAM" id="SignalP"/>
    </source>
</evidence>
<dbReference type="SMART" id="SM00327">
    <property type="entry name" value="VWA"/>
    <property type="match status" value="1"/>
</dbReference>
<evidence type="ECO:0000313" key="4">
    <source>
        <dbReference type="Proteomes" id="UP000609121"/>
    </source>
</evidence>
<dbReference type="InterPro" id="IPR002035">
    <property type="entry name" value="VWF_A"/>
</dbReference>
<dbReference type="InterPro" id="IPR036465">
    <property type="entry name" value="vWFA_dom_sf"/>
</dbReference>